<dbReference type="AlphaFoldDB" id="A0AAU7KDS9"/>
<dbReference type="RefSeq" id="WP_045992932.1">
    <property type="nucleotide sequence ID" value="NZ_CP098827.1"/>
</dbReference>
<evidence type="ECO:0000256" key="1">
    <source>
        <dbReference type="SAM" id="Phobius"/>
    </source>
</evidence>
<name>A0AAU7KDS9_9GAMM</name>
<organism evidence="2">
    <name type="scientific">Halomonas sp. RT37</name>
    <dbReference type="NCBI Taxonomy" id="2950872"/>
    <lineage>
        <taxon>Bacteria</taxon>
        <taxon>Pseudomonadati</taxon>
        <taxon>Pseudomonadota</taxon>
        <taxon>Gammaproteobacteria</taxon>
        <taxon>Oceanospirillales</taxon>
        <taxon>Halomonadaceae</taxon>
        <taxon>Halomonas</taxon>
    </lineage>
</organism>
<evidence type="ECO:0000313" key="2">
    <source>
        <dbReference type="EMBL" id="XBO69836.1"/>
    </source>
</evidence>
<reference evidence="2" key="1">
    <citation type="submission" date="2022-06" db="EMBL/GenBank/DDBJ databases">
        <title>A novel DMS-producing enzyme.</title>
        <authorList>
            <person name="Zhang Y."/>
        </authorList>
    </citation>
    <scope>NUCLEOTIDE SEQUENCE</scope>
    <source>
        <strain evidence="2">RT37</strain>
    </source>
</reference>
<keyword evidence="1" id="KW-0812">Transmembrane</keyword>
<protein>
    <recommendedName>
        <fullName evidence="3">DUF2306 domain-containing protein</fullName>
    </recommendedName>
</protein>
<evidence type="ECO:0008006" key="3">
    <source>
        <dbReference type="Google" id="ProtNLM"/>
    </source>
</evidence>
<proteinExistence type="predicted"/>
<keyword evidence="1" id="KW-1133">Transmembrane helix</keyword>
<feature type="transmembrane region" description="Helical" evidence="1">
    <location>
        <begin position="40"/>
        <end position="61"/>
    </location>
</feature>
<feature type="transmembrane region" description="Helical" evidence="1">
    <location>
        <begin position="6"/>
        <end position="28"/>
    </location>
</feature>
<sequence length="72" mass="7810">MTSFELLRSLAVVFHLTGLLVCLLGLHLARHPQRRWPGRALALCGFIIAATPTLLQLFGIIEPVPISAAPPN</sequence>
<keyword evidence="1" id="KW-0472">Membrane</keyword>
<gene>
    <name evidence="2" type="ORF">NFG58_14545</name>
</gene>
<accession>A0AAU7KDS9</accession>
<dbReference type="EMBL" id="CP098827">
    <property type="protein sequence ID" value="XBO69836.1"/>
    <property type="molecule type" value="Genomic_DNA"/>
</dbReference>